<dbReference type="RefSeq" id="WP_115834964.1">
    <property type="nucleotide sequence ID" value="NZ_CP025086.1"/>
</dbReference>
<dbReference type="PANTHER" id="PTHR23505">
    <property type="entry name" value="SPINSTER"/>
    <property type="match status" value="1"/>
</dbReference>
<dbReference type="PROSITE" id="PS50850">
    <property type="entry name" value="MFS"/>
    <property type="match status" value="1"/>
</dbReference>
<feature type="transmembrane region" description="Helical" evidence="6">
    <location>
        <begin position="51"/>
        <end position="71"/>
    </location>
</feature>
<evidence type="ECO:0000256" key="2">
    <source>
        <dbReference type="ARBA" id="ARBA00022448"/>
    </source>
</evidence>
<comment type="subcellular location">
    <subcellularLocation>
        <location evidence="1">Membrane</location>
        <topology evidence="1">Multi-pass membrane protein</topology>
    </subcellularLocation>
</comment>
<name>A0A3D9Z2V0_9HYPH</name>
<feature type="transmembrane region" description="Helical" evidence="6">
    <location>
        <begin position="12"/>
        <end position="30"/>
    </location>
</feature>
<feature type="domain" description="Major facilitator superfamily (MFS) profile" evidence="7">
    <location>
        <begin position="17"/>
        <end position="428"/>
    </location>
</feature>
<dbReference type="InterPro" id="IPR036259">
    <property type="entry name" value="MFS_trans_sf"/>
</dbReference>
<feature type="transmembrane region" description="Helical" evidence="6">
    <location>
        <begin position="83"/>
        <end position="110"/>
    </location>
</feature>
<sequence>MNETATPIIKRGTAWLLVGILLIFYVVSFVDRTVITIMIGPIEKDLHITDFQMSLLIGPAFGILYVLAGLFTGTLVDRFPRRLITAAGVALWGAATSFCGLSGSFASLLLSRIGVGIGESTLTPAAHSMIGESFPRKMLATAVSVFTTGSVLGAGIALVAGGAIINLVKSYSHISLPLIGDIRPWQLVFLIVGLVTLVVTPLIFIVPEPPRATGKAGVSTGDTRVGFVPLLKRHWDLYLALPVGFGCTNILVQSYNAWMPTFLMRTYGLNAAQAGMALGLLTVFAGVVGQIVSAVLTDKLYARGMGDAHVRFHLLAVTVSLPLMLIALTRANVWEFIAASSVFYCFTWTFVGCSGAALQLYTPSYLRGRVSALYLAIITLIGTLIGPPATAWMTDHWFGRARIGSSLIVMTIATLPLIWLVLLRVCKAMRVLHANPVIEIVAPDLTFTSRTGSAHNVSS</sequence>
<dbReference type="OrthoDB" id="6057322at2"/>
<dbReference type="SUPFAM" id="SSF103473">
    <property type="entry name" value="MFS general substrate transporter"/>
    <property type="match status" value="1"/>
</dbReference>
<feature type="transmembrane region" description="Helical" evidence="6">
    <location>
        <begin position="237"/>
        <end position="255"/>
    </location>
</feature>
<dbReference type="InterPro" id="IPR011701">
    <property type="entry name" value="MFS"/>
</dbReference>
<gene>
    <name evidence="8" type="ORF">DES32_0370</name>
</gene>
<keyword evidence="5 6" id="KW-0472">Membrane</keyword>
<dbReference type="Proteomes" id="UP000256900">
    <property type="component" value="Unassembled WGS sequence"/>
</dbReference>
<dbReference type="GO" id="GO:0022857">
    <property type="term" value="F:transmembrane transporter activity"/>
    <property type="evidence" value="ECO:0007669"/>
    <property type="project" value="InterPro"/>
</dbReference>
<dbReference type="InterPro" id="IPR020846">
    <property type="entry name" value="MFS_dom"/>
</dbReference>
<evidence type="ECO:0000256" key="1">
    <source>
        <dbReference type="ARBA" id="ARBA00004141"/>
    </source>
</evidence>
<keyword evidence="9" id="KW-1185">Reference proteome</keyword>
<evidence type="ECO:0000256" key="3">
    <source>
        <dbReference type="ARBA" id="ARBA00022692"/>
    </source>
</evidence>
<reference evidence="8 9" key="1">
    <citation type="submission" date="2018-08" db="EMBL/GenBank/DDBJ databases">
        <title>Genomic Encyclopedia of Type Strains, Phase IV (KMG-IV): sequencing the most valuable type-strain genomes for metagenomic binning, comparative biology and taxonomic classification.</title>
        <authorList>
            <person name="Goeker M."/>
        </authorList>
    </citation>
    <scope>NUCLEOTIDE SEQUENCE [LARGE SCALE GENOMIC DNA]</scope>
    <source>
        <strain evidence="8 9">BW863</strain>
    </source>
</reference>
<feature type="transmembrane region" description="Helical" evidence="6">
    <location>
        <begin position="308"/>
        <end position="329"/>
    </location>
</feature>
<keyword evidence="4 6" id="KW-1133">Transmembrane helix</keyword>
<feature type="transmembrane region" description="Helical" evidence="6">
    <location>
        <begin position="341"/>
        <end position="361"/>
    </location>
</feature>
<evidence type="ECO:0000313" key="8">
    <source>
        <dbReference type="EMBL" id="REF89155.1"/>
    </source>
</evidence>
<dbReference type="EMBL" id="QUMO01000001">
    <property type="protein sequence ID" value="REF89155.1"/>
    <property type="molecule type" value="Genomic_DNA"/>
</dbReference>
<protein>
    <submittedName>
        <fullName evidence="8">Sugar phosphate permease</fullName>
    </submittedName>
</protein>
<feature type="transmembrane region" description="Helical" evidence="6">
    <location>
        <begin position="139"/>
        <end position="165"/>
    </location>
</feature>
<feature type="transmembrane region" description="Helical" evidence="6">
    <location>
        <begin position="403"/>
        <end position="423"/>
    </location>
</feature>
<dbReference type="GO" id="GO:0016020">
    <property type="term" value="C:membrane"/>
    <property type="evidence" value="ECO:0007669"/>
    <property type="project" value="UniProtKB-SubCell"/>
</dbReference>
<keyword evidence="3 6" id="KW-0812">Transmembrane</keyword>
<feature type="transmembrane region" description="Helical" evidence="6">
    <location>
        <begin position="373"/>
        <end position="391"/>
    </location>
</feature>
<proteinExistence type="predicted"/>
<dbReference type="AlphaFoldDB" id="A0A3D9Z2V0"/>
<comment type="caution">
    <text evidence="8">The sequence shown here is derived from an EMBL/GenBank/DDBJ whole genome shotgun (WGS) entry which is preliminary data.</text>
</comment>
<dbReference type="InterPro" id="IPR044770">
    <property type="entry name" value="MFS_spinster-like"/>
</dbReference>
<organism evidence="8 9">
    <name type="scientific">Methylovirgula ligni</name>
    <dbReference type="NCBI Taxonomy" id="569860"/>
    <lineage>
        <taxon>Bacteria</taxon>
        <taxon>Pseudomonadati</taxon>
        <taxon>Pseudomonadota</taxon>
        <taxon>Alphaproteobacteria</taxon>
        <taxon>Hyphomicrobiales</taxon>
        <taxon>Beijerinckiaceae</taxon>
        <taxon>Methylovirgula</taxon>
    </lineage>
</organism>
<feature type="transmembrane region" description="Helical" evidence="6">
    <location>
        <begin position="185"/>
        <end position="206"/>
    </location>
</feature>
<feature type="transmembrane region" description="Helical" evidence="6">
    <location>
        <begin position="275"/>
        <end position="296"/>
    </location>
</feature>
<keyword evidence="2" id="KW-0813">Transport</keyword>
<evidence type="ECO:0000256" key="5">
    <source>
        <dbReference type="ARBA" id="ARBA00023136"/>
    </source>
</evidence>
<evidence type="ECO:0000259" key="7">
    <source>
        <dbReference type="PROSITE" id="PS50850"/>
    </source>
</evidence>
<accession>A0A3D9Z2V0</accession>
<evidence type="ECO:0000313" key="9">
    <source>
        <dbReference type="Proteomes" id="UP000256900"/>
    </source>
</evidence>
<evidence type="ECO:0000256" key="6">
    <source>
        <dbReference type="SAM" id="Phobius"/>
    </source>
</evidence>
<evidence type="ECO:0000256" key="4">
    <source>
        <dbReference type="ARBA" id="ARBA00022989"/>
    </source>
</evidence>
<dbReference type="Pfam" id="PF07690">
    <property type="entry name" value="MFS_1"/>
    <property type="match status" value="1"/>
</dbReference>
<dbReference type="Gene3D" id="1.20.1250.20">
    <property type="entry name" value="MFS general substrate transporter like domains"/>
    <property type="match status" value="2"/>
</dbReference>
<dbReference type="PANTHER" id="PTHR23505:SF79">
    <property type="entry name" value="PROTEIN SPINSTER"/>
    <property type="match status" value="1"/>
</dbReference>